<feature type="transmembrane region" description="Helical" evidence="1">
    <location>
        <begin position="310"/>
        <end position="332"/>
    </location>
</feature>
<feature type="transmembrane region" description="Helical" evidence="1">
    <location>
        <begin position="376"/>
        <end position="398"/>
    </location>
</feature>
<dbReference type="WBParaSite" id="nRc.2.0.1.t10311-RA">
    <property type="protein sequence ID" value="nRc.2.0.1.t10311-RA"/>
    <property type="gene ID" value="nRc.2.0.1.g10311"/>
</dbReference>
<reference evidence="3" key="1">
    <citation type="submission" date="2022-11" db="UniProtKB">
        <authorList>
            <consortium name="WormBaseParasite"/>
        </authorList>
    </citation>
    <scope>IDENTIFICATION</scope>
</reference>
<sequence length="471" mass="52730">MITLKHIEFVRQGLKGILERANSKLKRNLVAMCKQMYICDFLGDGFSATENSMDAVTSDNRLSSSMKTTTRENSCPIERFDFIFNHYFATHATFDQFDPFENGYIMGFMLAILCSIANSGPPSPGSRYVGIEVDDILVSVLGIKDGFKSLTITKERMSEVHDRGLNKKDRENIAPGLIEDGSEQKIVNYLLYDINNNVNRDKKCGHRIPYMQRITKANRSNENAQRQASGNIGPAISLIFQTKTSLRTIHAQDIQPLIFDLTEQSAIVKKPDKNIIKVILTMAMKLRMDENTTKMIKVYVTDQSYAIHQAASGVIIPLFSAGLAIYDIHAAVENYENGDQSAIAIYGIASSVVFLVTSLMSLGVSIVMFAKGAAAVSPMLSVAIFIVGTAFYIAGHIWKGYTELERISNQISMSGWEKTRQYTRLVSGYGIFEEFIRTSNDKEWNMQRLKDGIKYMEANSEIRSAILKAQN</sequence>
<evidence type="ECO:0000256" key="1">
    <source>
        <dbReference type="SAM" id="Phobius"/>
    </source>
</evidence>
<organism evidence="2 3">
    <name type="scientific">Romanomermis culicivorax</name>
    <name type="common">Nematode worm</name>
    <dbReference type="NCBI Taxonomy" id="13658"/>
    <lineage>
        <taxon>Eukaryota</taxon>
        <taxon>Metazoa</taxon>
        <taxon>Ecdysozoa</taxon>
        <taxon>Nematoda</taxon>
        <taxon>Enoplea</taxon>
        <taxon>Dorylaimia</taxon>
        <taxon>Mermithida</taxon>
        <taxon>Mermithoidea</taxon>
        <taxon>Mermithidae</taxon>
        <taxon>Romanomermis</taxon>
    </lineage>
</organism>
<evidence type="ECO:0000313" key="2">
    <source>
        <dbReference type="Proteomes" id="UP000887565"/>
    </source>
</evidence>
<proteinExistence type="predicted"/>
<accession>A0A915IAK9</accession>
<keyword evidence="1" id="KW-0812">Transmembrane</keyword>
<dbReference type="Proteomes" id="UP000887565">
    <property type="component" value="Unplaced"/>
</dbReference>
<name>A0A915IAK9_ROMCU</name>
<evidence type="ECO:0000313" key="3">
    <source>
        <dbReference type="WBParaSite" id="nRc.2.0.1.t10311-RA"/>
    </source>
</evidence>
<keyword evidence="2" id="KW-1185">Reference proteome</keyword>
<protein>
    <submittedName>
        <fullName evidence="3">Uncharacterized protein</fullName>
    </submittedName>
</protein>
<dbReference type="AlphaFoldDB" id="A0A915IAK9"/>
<feature type="transmembrane region" description="Helical" evidence="1">
    <location>
        <begin position="344"/>
        <end position="370"/>
    </location>
</feature>
<keyword evidence="1" id="KW-1133">Transmembrane helix</keyword>
<keyword evidence="1" id="KW-0472">Membrane</keyword>